<comment type="pathway">
    <text evidence="1 10">Metabolic intermediate biosynthesis; 1-deoxy-D-xylulose 5-phosphate biosynthesis; 1-deoxy-D-xylulose 5-phosphate from D-glyceraldehyde 3-phosphate and pyruvate: step 1/1.</text>
</comment>
<dbReference type="InterPro" id="IPR020826">
    <property type="entry name" value="Transketolase_BS"/>
</dbReference>
<name>A0A1T4VVX2_9GAMM</name>
<proteinExistence type="inferred from homology"/>
<sequence length="624" mass="68103">MTEIISTPLLDKIHSPADLRKLPVGELNVLCSEIRKYIVDSVSKTAGHLASGLAVVELTAALHYVFDTPNDKIIWDVGHQSYPHKILTGHKEELKTIRQRHGLHAFIWRGETDYDLISTGHASTSIGSALGLAIAQKKLKTNNKVVAVIGDGALSGGASYEAMNCAGSCKDVDLIVILNDNEMSISQNVGSISKYLASILASPYYVNFVEGGKKLLSNLDLPGIKSLAEKAQEHVKGMIMPGTLFEELGFNYIGPVDGHDIEGLVSILQNVKKIGGLQLVHVVTKKGKGYTPAEKDPTKYHGVPSFDPERGIESKISKDHVTYSEGFGRWLCKRAASDKKLIGITPAMPVGSGMEEFAKVYPQQFYDVGIAEQHSMIFASGLAAGGLHPVVAIYSTFLQRAYDGLIHDIAIQNLPIMIAVDRGGIVGPDGPTHQGMFDIAFMRCIPNLVIMTPSDLREQYLMLNTGYKSNRPCVVRYERGADDTDVSDIALDDTIEIGKAKTVRQGKKLAICAFGSVVNRLRDIAELHDLTLVDMRFVKPLDEDKIRDLARTHKYIVTVEEGVVHGGIGQEVACICHDENSNITVKTLGLADEFIPEGKREELLSEQGLDVSHIEKTILNLMEG</sequence>
<feature type="domain" description="Transketolase-like pyrimidine-binding" evidence="11">
    <location>
        <begin position="321"/>
        <end position="484"/>
    </location>
</feature>
<evidence type="ECO:0000256" key="6">
    <source>
        <dbReference type="ARBA" id="ARBA00022842"/>
    </source>
</evidence>
<dbReference type="Gene3D" id="3.40.50.970">
    <property type="match status" value="2"/>
</dbReference>
<dbReference type="GO" id="GO:0016114">
    <property type="term" value="P:terpenoid biosynthetic process"/>
    <property type="evidence" value="ECO:0007669"/>
    <property type="project" value="UniProtKB-UniRule"/>
</dbReference>
<keyword evidence="9 10" id="KW-0414">Isoprene biosynthesis</keyword>
<dbReference type="Pfam" id="PF02779">
    <property type="entry name" value="Transket_pyr"/>
    <property type="match status" value="1"/>
</dbReference>
<evidence type="ECO:0000256" key="4">
    <source>
        <dbReference type="ARBA" id="ARBA00022679"/>
    </source>
</evidence>
<dbReference type="Gene3D" id="3.40.50.920">
    <property type="match status" value="1"/>
</dbReference>
<evidence type="ECO:0000256" key="7">
    <source>
        <dbReference type="ARBA" id="ARBA00022977"/>
    </source>
</evidence>
<feature type="binding site" evidence="10">
    <location>
        <begin position="120"/>
        <end position="122"/>
    </location>
    <ligand>
        <name>thiamine diphosphate</name>
        <dbReference type="ChEBI" id="CHEBI:58937"/>
    </ligand>
</feature>
<evidence type="ECO:0000259" key="11">
    <source>
        <dbReference type="SMART" id="SM00861"/>
    </source>
</evidence>
<protein>
    <recommendedName>
        <fullName evidence="10">1-deoxy-D-xylulose-5-phosphate synthase</fullName>
        <ecNumber evidence="10">2.2.1.7</ecNumber>
    </recommendedName>
    <alternativeName>
        <fullName evidence="10">1-deoxyxylulose-5-phosphate synthase</fullName>
        <shortName evidence="10">DXP synthase</shortName>
        <shortName evidence="10">DXPS</shortName>
    </alternativeName>
</protein>
<comment type="cofactor">
    <cofactor evidence="10">
        <name>Mg(2+)</name>
        <dbReference type="ChEBI" id="CHEBI:18420"/>
    </cofactor>
    <text evidence="10">Binds 1 Mg(2+) ion per subunit.</text>
</comment>
<dbReference type="SUPFAM" id="SSF52518">
    <property type="entry name" value="Thiamin diphosphate-binding fold (THDP-binding)"/>
    <property type="match status" value="2"/>
</dbReference>
<dbReference type="Pfam" id="PF13292">
    <property type="entry name" value="DXP_synthase_N"/>
    <property type="match status" value="1"/>
</dbReference>
<dbReference type="SMART" id="SM00861">
    <property type="entry name" value="Transket_pyr"/>
    <property type="match status" value="1"/>
</dbReference>
<feature type="binding site" evidence="10">
    <location>
        <position position="372"/>
    </location>
    <ligand>
        <name>thiamine diphosphate</name>
        <dbReference type="ChEBI" id="CHEBI:58937"/>
    </ligand>
</feature>
<dbReference type="PANTHER" id="PTHR43322:SF5">
    <property type="entry name" value="1-DEOXY-D-XYLULOSE-5-PHOSPHATE SYNTHASE, CHLOROPLASTIC"/>
    <property type="match status" value="1"/>
</dbReference>
<accession>A0A1T4VVX2</accession>
<dbReference type="GO" id="GO:0000287">
    <property type="term" value="F:magnesium ion binding"/>
    <property type="evidence" value="ECO:0007669"/>
    <property type="project" value="UniProtKB-UniRule"/>
</dbReference>
<dbReference type="CDD" id="cd07033">
    <property type="entry name" value="TPP_PYR_DXS_TK_like"/>
    <property type="match status" value="1"/>
</dbReference>
<comment type="similarity">
    <text evidence="2 10">Belongs to the transketolase family. DXPS subfamily.</text>
</comment>
<reference evidence="13" key="1">
    <citation type="submission" date="2017-02" db="EMBL/GenBank/DDBJ databases">
        <authorList>
            <person name="Varghese N."/>
            <person name="Submissions S."/>
        </authorList>
    </citation>
    <scope>NUCLEOTIDE SEQUENCE [LARGE SCALE GENOMIC DNA]</scope>
    <source>
        <strain evidence="13">DSM 3072</strain>
    </source>
</reference>
<comment type="function">
    <text evidence="10">Catalyzes the acyloin condensation reaction between C atoms 2 and 3 of pyruvate and glyceraldehyde 3-phosphate to yield 1-deoxy-D-xylulose-5-phosphate (DXP).</text>
</comment>
<feature type="binding site" evidence="10">
    <location>
        <position position="79"/>
    </location>
    <ligand>
        <name>thiamine diphosphate</name>
        <dbReference type="ChEBI" id="CHEBI:58937"/>
    </ligand>
</feature>
<dbReference type="EC" id="2.2.1.7" evidence="10"/>
<dbReference type="AlphaFoldDB" id="A0A1T4VVX2"/>
<keyword evidence="4 10" id="KW-0808">Transferase</keyword>
<organism evidence="12 13">
    <name type="scientific">Succinivibrio dextrinosolvens DSM 3072</name>
    <dbReference type="NCBI Taxonomy" id="1123324"/>
    <lineage>
        <taxon>Bacteria</taxon>
        <taxon>Pseudomonadati</taxon>
        <taxon>Pseudomonadota</taxon>
        <taxon>Gammaproteobacteria</taxon>
        <taxon>Aeromonadales</taxon>
        <taxon>Succinivibrionaceae</taxon>
        <taxon>Succinivibrio</taxon>
    </lineage>
</organism>
<evidence type="ECO:0000256" key="5">
    <source>
        <dbReference type="ARBA" id="ARBA00022723"/>
    </source>
</evidence>
<dbReference type="PANTHER" id="PTHR43322">
    <property type="entry name" value="1-D-DEOXYXYLULOSE 5-PHOSPHATE SYNTHASE-RELATED"/>
    <property type="match status" value="1"/>
</dbReference>
<dbReference type="HAMAP" id="MF_00315">
    <property type="entry name" value="DXP_synth"/>
    <property type="match status" value="1"/>
</dbReference>
<keyword evidence="5 10" id="KW-0479">Metal-binding</keyword>
<feature type="binding site" evidence="10">
    <location>
        <position position="290"/>
    </location>
    <ligand>
        <name>thiamine diphosphate</name>
        <dbReference type="ChEBI" id="CHEBI:58937"/>
    </ligand>
</feature>
<dbReference type="InterPro" id="IPR033248">
    <property type="entry name" value="Transketolase_C"/>
</dbReference>
<evidence type="ECO:0000256" key="10">
    <source>
        <dbReference type="HAMAP-Rule" id="MF_00315"/>
    </source>
</evidence>
<dbReference type="NCBIfam" id="TIGR00204">
    <property type="entry name" value="dxs"/>
    <property type="match status" value="1"/>
</dbReference>
<gene>
    <name evidence="10" type="primary">dxs</name>
    <name evidence="12" type="ORF">SAMN02745213_02140</name>
</gene>
<dbReference type="SUPFAM" id="SSF52922">
    <property type="entry name" value="TK C-terminal domain-like"/>
    <property type="match status" value="1"/>
</dbReference>
<comment type="subunit">
    <text evidence="3 10">Homodimer.</text>
</comment>
<dbReference type="EMBL" id="FUXX01000053">
    <property type="protein sequence ID" value="SKA68968.1"/>
    <property type="molecule type" value="Genomic_DNA"/>
</dbReference>
<dbReference type="CDD" id="cd02007">
    <property type="entry name" value="TPP_DXS"/>
    <property type="match status" value="1"/>
</dbReference>
<dbReference type="FunFam" id="3.40.50.970:FF:000005">
    <property type="entry name" value="1-deoxy-D-xylulose-5-phosphate synthase"/>
    <property type="match status" value="1"/>
</dbReference>
<evidence type="ECO:0000256" key="1">
    <source>
        <dbReference type="ARBA" id="ARBA00004980"/>
    </source>
</evidence>
<dbReference type="RefSeq" id="WP_200805056.1">
    <property type="nucleotide sequence ID" value="NZ_FUXX01000053.1"/>
</dbReference>
<feature type="binding site" evidence="10">
    <location>
        <position position="151"/>
    </location>
    <ligand>
        <name>Mg(2+)</name>
        <dbReference type="ChEBI" id="CHEBI:18420"/>
    </ligand>
</feature>
<dbReference type="Proteomes" id="UP000242432">
    <property type="component" value="Unassembled WGS sequence"/>
</dbReference>
<dbReference type="GO" id="GO:0008661">
    <property type="term" value="F:1-deoxy-D-xylulose-5-phosphate synthase activity"/>
    <property type="evidence" value="ECO:0007669"/>
    <property type="project" value="UniProtKB-UniRule"/>
</dbReference>
<keyword evidence="13" id="KW-1185">Reference proteome</keyword>
<comment type="catalytic activity">
    <reaction evidence="10">
        <text>D-glyceraldehyde 3-phosphate + pyruvate + H(+) = 1-deoxy-D-xylulose 5-phosphate + CO2</text>
        <dbReference type="Rhea" id="RHEA:12605"/>
        <dbReference type="ChEBI" id="CHEBI:15361"/>
        <dbReference type="ChEBI" id="CHEBI:15378"/>
        <dbReference type="ChEBI" id="CHEBI:16526"/>
        <dbReference type="ChEBI" id="CHEBI:57792"/>
        <dbReference type="ChEBI" id="CHEBI:59776"/>
        <dbReference type="EC" id="2.2.1.7"/>
    </reaction>
</comment>
<dbReference type="GO" id="GO:0019288">
    <property type="term" value="P:isopentenyl diphosphate biosynthetic process, methylerythritol 4-phosphate pathway"/>
    <property type="evidence" value="ECO:0007669"/>
    <property type="project" value="TreeGrafter"/>
</dbReference>
<dbReference type="UniPathway" id="UPA00064">
    <property type="reaction ID" value="UER00091"/>
</dbReference>
<comment type="cofactor">
    <cofactor evidence="10">
        <name>thiamine diphosphate</name>
        <dbReference type="ChEBI" id="CHEBI:58937"/>
    </cofactor>
    <text evidence="10">Binds 1 thiamine pyrophosphate per subunit.</text>
</comment>
<dbReference type="GO" id="GO:0030976">
    <property type="term" value="F:thiamine pyrophosphate binding"/>
    <property type="evidence" value="ECO:0007669"/>
    <property type="project" value="UniProtKB-UniRule"/>
</dbReference>
<evidence type="ECO:0000256" key="3">
    <source>
        <dbReference type="ARBA" id="ARBA00011738"/>
    </source>
</evidence>
<feature type="binding site" evidence="10">
    <location>
        <position position="181"/>
    </location>
    <ligand>
        <name>Mg(2+)</name>
        <dbReference type="ChEBI" id="CHEBI:18420"/>
    </ligand>
</feature>
<dbReference type="InterPro" id="IPR005475">
    <property type="entry name" value="Transketolase-like_Pyr-bd"/>
</dbReference>
<evidence type="ECO:0000313" key="13">
    <source>
        <dbReference type="Proteomes" id="UP000242432"/>
    </source>
</evidence>
<dbReference type="InterPro" id="IPR029061">
    <property type="entry name" value="THDP-binding"/>
</dbReference>
<dbReference type="Pfam" id="PF02780">
    <property type="entry name" value="Transketolase_C"/>
    <property type="match status" value="1"/>
</dbReference>
<dbReference type="PROSITE" id="PS00802">
    <property type="entry name" value="TRANSKETOLASE_2"/>
    <property type="match status" value="1"/>
</dbReference>
<dbReference type="InterPro" id="IPR009014">
    <property type="entry name" value="Transketo_C/PFOR_II"/>
</dbReference>
<keyword evidence="6 10" id="KW-0460">Magnesium</keyword>
<dbReference type="GO" id="GO:0005829">
    <property type="term" value="C:cytosol"/>
    <property type="evidence" value="ECO:0007669"/>
    <property type="project" value="TreeGrafter"/>
</dbReference>
<keyword evidence="8 10" id="KW-0786">Thiamine pyrophosphate</keyword>
<dbReference type="InterPro" id="IPR005477">
    <property type="entry name" value="Dxylulose-5-P_synthase"/>
</dbReference>
<feature type="binding site" evidence="10">
    <location>
        <position position="181"/>
    </location>
    <ligand>
        <name>thiamine diphosphate</name>
        <dbReference type="ChEBI" id="CHEBI:58937"/>
    </ligand>
</feature>
<dbReference type="GO" id="GO:0009228">
    <property type="term" value="P:thiamine biosynthetic process"/>
    <property type="evidence" value="ECO:0007669"/>
    <property type="project" value="UniProtKB-UniRule"/>
</dbReference>
<feature type="binding site" evidence="10">
    <location>
        <begin position="152"/>
        <end position="153"/>
    </location>
    <ligand>
        <name>thiamine diphosphate</name>
        <dbReference type="ChEBI" id="CHEBI:58937"/>
    </ligand>
</feature>
<evidence type="ECO:0000256" key="2">
    <source>
        <dbReference type="ARBA" id="ARBA00011081"/>
    </source>
</evidence>
<evidence type="ECO:0000313" key="12">
    <source>
        <dbReference type="EMBL" id="SKA68968.1"/>
    </source>
</evidence>
<evidence type="ECO:0000256" key="9">
    <source>
        <dbReference type="ARBA" id="ARBA00023229"/>
    </source>
</evidence>
<dbReference type="NCBIfam" id="NF003933">
    <property type="entry name" value="PRK05444.2-2"/>
    <property type="match status" value="1"/>
</dbReference>
<evidence type="ECO:0000256" key="8">
    <source>
        <dbReference type="ARBA" id="ARBA00023052"/>
    </source>
</evidence>
<keyword evidence="7 10" id="KW-0784">Thiamine biosynthesis</keyword>
<dbReference type="STRING" id="83771.SAMN02910357_02219"/>